<dbReference type="Proteomes" id="UP000286097">
    <property type="component" value="Unassembled WGS sequence"/>
</dbReference>
<dbReference type="VEuPathDB" id="FungiDB:DD237_007029"/>
<dbReference type="InterPro" id="IPR002913">
    <property type="entry name" value="START_lipid-bd_dom"/>
</dbReference>
<evidence type="ECO:0000256" key="5">
    <source>
        <dbReference type="SAM" id="MobiDB-lite"/>
    </source>
</evidence>
<dbReference type="InterPro" id="IPR052727">
    <property type="entry name" value="Rab4/Rab5_effector"/>
</dbReference>
<evidence type="ECO:0000256" key="2">
    <source>
        <dbReference type="ARBA" id="ARBA00022771"/>
    </source>
</evidence>
<evidence type="ECO:0000313" key="9">
    <source>
        <dbReference type="Proteomes" id="UP000286097"/>
    </source>
</evidence>
<dbReference type="SMART" id="SM00064">
    <property type="entry name" value="FYVE"/>
    <property type="match status" value="1"/>
</dbReference>
<keyword evidence="1" id="KW-0479">Metal-binding</keyword>
<dbReference type="GO" id="GO:0008289">
    <property type="term" value="F:lipid binding"/>
    <property type="evidence" value="ECO:0007669"/>
    <property type="project" value="InterPro"/>
</dbReference>
<evidence type="ECO:0008006" key="10">
    <source>
        <dbReference type="Google" id="ProtNLM"/>
    </source>
</evidence>
<dbReference type="GO" id="GO:0008270">
    <property type="term" value="F:zinc ion binding"/>
    <property type="evidence" value="ECO:0007669"/>
    <property type="project" value="UniProtKB-KW"/>
</dbReference>
<feature type="region of interest" description="Disordered" evidence="5">
    <location>
        <begin position="773"/>
        <end position="793"/>
    </location>
</feature>
<dbReference type="PROSITE" id="PS50848">
    <property type="entry name" value="START"/>
    <property type="match status" value="1"/>
</dbReference>
<evidence type="ECO:0000256" key="4">
    <source>
        <dbReference type="PROSITE-ProRule" id="PRU00091"/>
    </source>
</evidence>
<dbReference type="EMBL" id="QKXF01000487">
    <property type="protein sequence ID" value="RQM11040.1"/>
    <property type="molecule type" value="Genomic_DNA"/>
</dbReference>
<dbReference type="InterPro" id="IPR013083">
    <property type="entry name" value="Znf_RING/FYVE/PHD"/>
</dbReference>
<feature type="compositionally biased region" description="Acidic residues" evidence="5">
    <location>
        <begin position="548"/>
        <end position="558"/>
    </location>
</feature>
<feature type="compositionally biased region" description="Basic and acidic residues" evidence="5">
    <location>
        <begin position="1597"/>
        <end position="1629"/>
    </location>
</feature>
<evidence type="ECO:0000256" key="1">
    <source>
        <dbReference type="ARBA" id="ARBA00022723"/>
    </source>
</evidence>
<accession>A0A3R7W018</accession>
<dbReference type="Pfam" id="PF01363">
    <property type="entry name" value="FYVE"/>
    <property type="match status" value="1"/>
</dbReference>
<dbReference type="SUPFAM" id="SSF57903">
    <property type="entry name" value="FYVE/PHD zinc finger"/>
    <property type="match status" value="2"/>
</dbReference>
<dbReference type="SUPFAM" id="SSF55961">
    <property type="entry name" value="Bet v1-like"/>
    <property type="match status" value="1"/>
</dbReference>
<protein>
    <recommendedName>
        <fullName evidence="10">FYVE-type domain-containing protein</fullName>
    </recommendedName>
</protein>
<feature type="domain" description="START" evidence="7">
    <location>
        <begin position="213"/>
        <end position="303"/>
    </location>
</feature>
<feature type="compositionally biased region" description="Polar residues" evidence="5">
    <location>
        <begin position="1568"/>
        <end position="1580"/>
    </location>
</feature>
<evidence type="ECO:0000256" key="3">
    <source>
        <dbReference type="ARBA" id="ARBA00022833"/>
    </source>
</evidence>
<feature type="domain" description="FYVE-type" evidence="6">
    <location>
        <begin position="1264"/>
        <end position="1324"/>
    </location>
</feature>
<dbReference type="InterPro" id="IPR017455">
    <property type="entry name" value="Znf_FYVE-rel"/>
</dbReference>
<dbReference type="PANTHER" id="PTHR13510:SF44">
    <property type="entry name" value="RABENOSYN-5"/>
    <property type="match status" value="1"/>
</dbReference>
<feature type="compositionally biased region" description="Basic and acidic residues" evidence="5">
    <location>
        <begin position="521"/>
        <end position="535"/>
    </location>
</feature>
<dbReference type="PANTHER" id="PTHR13510">
    <property type="entry name" value="FYVE-FINGER-CONTAINING RAB5 EFFECTOR PROTEIN RABENOSYN-5-RELATED"/>
    <property type="match status" value="1"/>
</dbReference>
<proteinExistence type="predicted"/>
<feature type="compositionally biased region" description="Polar residues" evidence="5">
    <location>
        <begin position="1448"/>
        <end position="1475"/>
    </location>
</feature>
<evidence type="ECO:0000259" key="7">
    <source>
        <dbReference type="PROSITE" id="PS50848"/>
    </source>
</evidence>
<keyword evidence="3" id="KW-0862">Zinc</keyword>
<dbReference type="Gene3D" id="3.30.40.10">
    <property type="entry name" value="Zinc/RING finger domain, C3HC4 (zinc finger)"/>
    <property type="match status" value="2"/>
</dbReference>
<gene>
    <name evidence="8" type="ORF">DD237_007029</name>
</gene>
<comment type="caution">
    <text evidence="8">The sequence shown here is derived from an EMBL/GenBank/DDBJ whole genome shotgun (WGS) entry which is preliminary data.</text>
</comment>
<feature type="region of interest" description="Disordered" evidence="5">
    <location>
        <begin position="504"/>
        <end position="583"/>
    </location>
</feature>
<dbReference type="CDD" id="cd00065">
    <property type="entry name" value="FYVE_like_SF"/>
    <property type="match status" value="2"/>
</dbReference>
<reference evidence="8 9" key="1">
    <citation type="submission" date="2018-06" db="EMBL/GenBank/DDBJ databases">
        <title>Comparative genomics of downy mildews reveals potential adaptations to biotrophy.</title>
        <authorList>
            <person name="Fletcher K."/>
            <person name="Klosterman S.J."/>
            <person name="Derevnina L."/>
            <person name="Martin F."/>
            <person name="Koike S."/>
            <person name="Reyes Chin-Wo S."/>
            <person name="Mou B."/>
            <person name="Michelmore R."/>
        </authorList>
    </citation>
    <scope>NUCLEOTIDE SEQUENCE [LARGE SCALE GENOMIC DNA]</scope>
    <source>
        <strain evidence="8 9">R13</strain>
    </source>
</reference>
<evidence type="ECO:0000313" key="8">
    <source>
        <dbReference type="EMBL" id="RQM11040.1"/>
    </source>
</evidence>
<evidence type="ECO:0000259" key="6">
    <source>
        <dbReference type="PROSITE" id="PS50178"/>
    </source>
</evidence>
<sequence length="2193" mass="246781">MRFDGLRTRSVSARPTPAPAPDAHLHRGHSAIPQPISRNKSRPGPPPSDASDASHTEPLLPPMDELFPRTDLDPRVKKRLVRVANGTSNALIKDTLMQDKRGSVLWRPAQRPRGAPGNIHVLRGTARDVSEAKDATCVRAVSDDVHASIEEFALLFKLDSSREAADHLLLFNADLMQHSTLYTLVSPSGQQPRRYVGVKWALVASPSRFFRNRDFCYLECQKEFTDARGRRGWVRSLHSLKLSCCPSLEKEHGIVRASIYRSGLTAVETDEPGVLSVTYTVELDLKGRMALELLQPGFLAQRVAALASVDKLLQQQRLSSSPLLGDLDISAKKRTRGSCNLCFRQFVASGGLMDTLAAITNMSTKSTRYICRKCGEGVCRRCSDDWWLDVPVVGRTKVRICTVCSAEAKQSHISAHTTRAGTCPIRVANNEPTTEVEGITHPNLTDPQPKRDRRRSLSLLDRPNDATSFFAQQEEIKRDLELRATELSRRVQIWDEMQVYNRDSSLQPHDQQHVQKKLLRKQREHEIEQRNRKLEQPLSRVPSLCLGEQEEEKEEPEAETTPQDQQDRNDLKSENDKLDRQRRLDLYPSFMSSGASSTQGLSDTERQDVIRLTAEAGSRLSLDYCDSDLSDYEEHTINDLGEIRTTTDIGRWWQEQQRASVAGEEAKLGLEETILLVPSPRKAKRGISVVDEGKFKVCQTQQQPAPMASVKKQEMVDLFNHWKQESTNEMQHHRHNNNPIQRRQLKEFEEQVQYQEEQARRRQLSDFEEMAQYQEEQARRRQKSAGSPVCRPEFQNKCQPAESALQQIQQRQKKLEYLLQQTREDDPPVARAQSSAQLSIDAQSSLAVKERYLQQQRQQQLDLAAEKQLHLYSNEALDQSSGDDVELMESSQGEWIPIDEARVNKAKATSRTSLVSLPRHGPGFCSDCGSPESTGEKGLVKPGCKCSASAVTSTKAAGTSPSGHNLDSSLANSTNCANLRHGYNKVSDGYIPGRLPLPDDFFPVPQLSTKEKKYLLGLAKRACKEVVYYSREKDGPMKWIQLSSDDGVDVFQGVDNCGTSTTQGTKALTYLRGACKIHATIDEISDFFKLDTPAKLSGYAQTVGKDLLDQKTLLTLATPTPENPKHFVAIKWSAVESPSKVTRNRDFCYIECHDEFIDSNTKRRGWVKSIHSIRLPFCPPLHRSHGLVRGSFYRSGYIFTESVEKGCVDAVHTLHVDIKGNAPNWLKILVMKRRIKNIAEIDRHFQLQRLTQGKLLGDLELPSKEKVTRCQLCETRFGFFHRRRLCRKCGKVVCTPCGNSFLLDYAGFGPKKVQVCLKCSESVVYGTSVPMMDGAGHILPNSPAFMKFESSETRPAYYDSPPGSMIMLEITHRSVEENEYYMYNKDGNGIADMEEAKRMNKEFEETLKKTSDKVFEPAAHQAGFRTSPESLRSGISVPRETMLARKSSGANNESPLSEQRGAQNDDNGLSLPPSNSEQVLHEMHHEEQMRSKQIQKLHQYATDTGPKSCINYSVEPTEYNELQPSRPRAYGIARNKSEELLRLGSELGRKYYDEDAIGRAGPVATTSLLSHESGCTSRSGITRPDLARSRSGSQGGSRDRYGKGGSPCHHEDTASRYKNKSNQEGHDNVKLQRCSQQYFDARNAPLALVRGGQQHLHGPKTSDCAEHLFDKGRSMATRFLSLNVPAPRQLLGSELEDSYTLLSDSNLDGAFTSRQIHQSDNLENQDDEAFRLAMSAMRLYEEERGPNLQVTEKTRQVALTKMMKVYAREIKRSHSDDSVPYRGTISDTRQLNHNVGILPLLRQTVCDDRIPSFYGSPLPVFSHDDMIPVRRHRRAPSAKRSRGVYRRNFRKDTYAPTFMTKQKTSEDTYEYRDLSDLTTSAFQAFHINPPGSKHASKMTIDAIESFEDTDSSRNGYRQDADHVQPFVQVQRSSASNTHVQSKSDTNGGIVGAACAVEDSIESHEGSKMAWRQNSMYGVADLDTFSDMDLADLPHLMRKDDVDTAAQSSFADLQDWTGCDAHDTDNEGVEYVPETCLSDLLSSLHLEGIQHVDDDDSESQSSDASSHIDWQSSLQNNYPDEQERHERHSESSFVRAYSIAQKIEVEYLAESESFSDLTMELSESMVTQNDEQPQGHYGKAPPMLELLSEYCDSEHSSLPSPFKFEESQLDLEPEYLEAIENANNQQPVPVEGGR</sequence>
<dbReference type="InterPro" id="IPR000306">
    <property type="entry name" value="Znf_FYVE"/>
</dbReference>
<dbReference type="Gene3D" id="3.30.530.20">
    <property type="match status" value="2"/>
</dbReference>
<organism evidence="8 9">
    <name type="scientific">Peronospora effusa</name>
    <dbReference type="NCBI Taxonomy" id="542832"/>
    <lineage>
        <taxon>Eukaryota</taxon>
        <taxon>Sar</taxon>
        <taxon>Stramenopiles</taxon>
        <taxon>Oomycota</taxon>
        <taxon>Peronosporomycetes</taxon>
        <taxon>Peronosporales</taxon>
        <taxon>Peronosporaceae</taxon>
        <taxon>Peronospora</taxon>
    </lineage>
</organism>
<dbReference type="InterPro" id="IPR011011">
    <property type="entry name" value="Znf_FYVE_PHD"/>
</dbReference>
<dbReference type="PROSITE" id="PS50178">
    <property type="entry name" value="ZF_FYVE"/>
    <property type="match status" value="2"/>
</dbReference>
<feature type="region of interest" description="Disordered" evidence="5">
    <location>
        <begin position="1418"/>
        <end position="1475"/>
    </location>
</feature>
<keyword evidence="2 4" id="KW-0863">Zinc-finger</keyword>
<feature type="domain" description="FYVE-type" evidence="6">
    <location>
        <begin position="333"/>
        <end position="409"/>
    </location>
</feature>
<feature type="region of interest" description="Disordered" evidence="5">
    <location>
        <begin position="435"/>
        <end position="460"/>
    </location>
</feature>
<feature type="region of interest" description="Disordered" evidence="5">
    <location>
        <begin position="1568"/>
        <end position="1629"/>
    </location>
</feature>
<feature type="compositionally biased region" description="Basic and acidic residues" evidence="5">
    <location>
        <begin position="565"/>
        <end position="583"/>
    </location>
</feature>
<dbReference type="InterPro" id="IPR023393">
    <property type="entry name" value="START-like_dom_sf"/>
</dbReference>
<name>A0A3R7W018_9STRA</name>
<feature type="region of interest" description="Disordered" evidence="5">
    <location>
        <begin position="1"/>
        <end position="71"/>
    </location>
</feature>